<evidence type="ECO:0000313" key="2">
    <source>
        <dbReference type="Proteomes" id="UP000298646"/>
    </source>
</evidence>
<evidence type="ECO:0000313" key="1">
    <source>
        <dbReference type="EMBL" id="QCL99971.1"/>
    </source>
</evidence>
<dbReference type="EMBL" id="CP039907">
    <property type="protein sequence ID" value="QCL99971.1"/>
    <property type="molecule type" value="Genomic_DNA"/>
</dbReference>
<dbReference type="AlphaFoldDB" id="A0AAE6EJR2"/>
<name>A0AAE6EJR2_AGRTU</name>
<dbReference type="Proteomes" id="UP000298646">
    <property type="component" value="Chromosome circular"/>
</dbReference>
<proteinExistence type="predicted"/>
<reference evidence="1 2" key="1">
    <citation type="submission" date="2019-04" db="EMBL/GenBank/DDBJ databases">
        <title>Complete genome sequence of Agrobacterium tumefaciens CFBP6624.</title>
        <authorList>
            <person name="Haryono M."/>
            <person name="Lin Y.-C."/>
            <person name="Lai E.-M."/>
            <person name="Kuo C.-H."/>
        </authorList>
    </citation>
    <scope>NUCLEOTIDE SEQUENCE [LARGE SCALE GENOMIC DNA]</scope>
    <source>
        <strain evidence="1 2">CFBP6624</strain>
    </source>
</reference>
<sequence length="73" mass="8619">MKRVECYRADNGHLEKELDRAKAHDLHWALPNSTSNPNAKVLDWSDCMRIMENADLVMQHLKEFIELRDQPRS</sequence>
<gene>
    <name evidence="1" type="ORF">CFBP6624_07370</name>
</gene>
<dbReference type="RefSeq" id="WP_137084503.1">
    <property type="nucleotide sequence ID" value="NZ_CP039907.1"/>
</dbReference>
<organism evidence="1 2">
    <name type="scientific">Agrobacterium tumefaciens</name>
    <dbReference type="NCBI Taxonomy" id="358"/>
    <lineage>
        <taxon>Bacteria</taxon>
        <taxon>Pseudomonadati</taxon>
        <taxon>Pseudomonadota</taxon>
        <taxon>Alphaproteobacteria</taxon>
        <taxon>Hyphomicrobiales</taxon>
        <taxon>Rhizobiaceae</taxon>
        <taxon>Rhizobium/Agrobacterium group</taxon>
        <taxon>Agrobacterium</taxon>
        <taxon>Agrobacterium tumefaciens complex</taxon>
    </lineage>
</organism>
<accession>A0AAE6EJR2</accession>
<protein>
    <submittedName>
        <fullName evidence="1">Uncharacterized protein</fullName>
    </submittedName>
</protein>